<keyword evidence="3" id="KW-0067">ATP-binding</keyword>
<dbReference type="PANTHER" id="PTHR12241">
    <property type="entry name" value="TUBULIN POLYGLUTAMYLASE"/>
    <property type="match status" value="1"/>
</dbReference>
<accession>A0A815LTZ1</accession>
<dbReference type="Proteomes" id="UP000663870">
    <property type="component" value="Unassembled WGS sequence"/>
</dbReference>
<dbReference type="AlphaFoldDB" id="A0A815LTZ1"/>
<dbReference type="GO" id="GO:0070740">
    <property type="term" value="F:tubulin-glutamic acid ligase activity"/>
    <property type="evidence" value="ECO:0007669"/>
    <property type="project" value="TreeGrafter"/>
</dbReference>
<dbReference type="InterPro" id="IPR004344">
    <property type="entry name" value="TTL/TTLL_fam"/>
</dbReference>
<protein>
    <submittedName>
        <fullName evidence="4">Uncharacterized protein</fullName>
    </submittedName>
</protein>
<dbReference type="GO" id="GO:0000226">
    <property type="term" value="P:microtubule cytoskeleton organization"/>
    <property type="evidence" value="ECO:0007669"/>
    <property type="project" value="TreeGrafter"/>
</dbReference>
<gene>
    <name evidence="4" type="ORF">JXQ802_LOCUS35342</name>
</gene>
<name>A0A815LTZ1_9BILA</name>
<reference evidence="4" key="1">
    <citation type="submission" date="2021-02" db="EMBL/GenBank/DDBJ databases">
        <authorList>
            <person name="Nowell W R."/>
        </authorList>
    </citation>
    <scope>NUCLEOTIDE SEQUENCE</scope>
</reference>
<dbReference type="Gene3D" id="3.30.470.20">
    <property type="entry name" value="ATP-grasp fold, B domain"/>
    <property type="match status" value="1"/>
</dbReference>
<evidence type="ECO:0000256" key="1">
    <source>
        <dbReference type="ARBA" id="ARBA00022598"/>
    </source>
</evidence>
<comment type="caution">
    <text evidence="4">The sequence shown here is derived from an EMBL/GenBank/DDBJ whole genome shotgun (WGS) entry which is preliminary data.</text>
</comment>
<dbReference type="Pfam" id="PF03133">
    <property type="entry name" value="TTL"/>
    <property type="match status" value="1"/>
</dbReference>
<evidence type="ECO:0000256" key="3">
    <source>
        <dbReference type="ARBA" id="ARBA00022840"/>
    </source>
</evidence>
<dbReference type="SUPFAM" id="SSF47473">
    <property type="entry name" value="EF-hand"/>
    <property type="match status" value="1"/>
</dbReference>
<organism evidence="4 5">
    <name type="scientific">Rotaria sordida</name>
    <dbReference type="NCBI Taxonomy" id="392033"/>
    <lineage>
        <taxon>Eukaryota</taxon>
        <taxon>Metazoa</taxon>
        <taxon>Spiralia</taxon>
        <taxon>Gnathifera</taxon>
        <taxon>Rotifera</taxon>
        <taxon>Eurotatoria</taxon>
        <taxon>Bdelloidea</taxon>
        <taxon>Philodinida</taxon>
        <taxon>Philodinidae</taxon>
        <taxon>Rotaria</taxon>
    </lineage>
</organism>
<sequence length="248" mass="28212">MTSKTTVSSTTKRKIGKSTKRVPIIDTSQARSNIQVLRMCLQELGWKECIIGSSTEPDIYWHAGTFHDDNKNFKSTSARINKFPDGSEGEGIFLIQDSTRCTMVNRPYIIQEYVDRPLLINGLKFDMRIYVLILKLDPLEVLLYDEVIKRGYKAMSNRPFRNFASICGIIDESITMPSIDLLYIQIFNKCKEYASQSPATGLNFSAFVEAFFLVAQRKYPTSSSLLEIVTELVESCIHHLDLVVDESL</sequence>
<dbReference type="GO" id="GO:0015631">
    <property type="term" value="F:tubulin binding"/>
    <property type="evidence" value="ECO:0007669"/>
    <property type="project" value="TreeGrafter"/>
</dbReference>
<keyword evidence="1" id="KW-0436">Ligase</keyword>
<keyword evidence="2" id="KW-0547">Nucleotide-binding</keyword>
<evidence type="ECO:0000313" key="5">
    <source>
        <dbReference type="Proteomes" id="UP000663870"/>
    </source>
</evidence>
<evidence type="ECO:0000313" key="4">
    <source>
        <dbReference type="EMBL" id="CAF1412229.1"/>
    </source>
</evidence>
<proteinExistence type="predicted"/>
<dbReference type="GO" id="GO:0036064">
    <property type="term" value="C:ciliary basal body"/>
    <property type="evidence" value="ECO:0007669"/>
    <property type="project" value="TreeGrafter"/>
</dbReference>
<dbReference type="PANTHER" id="PTHR12241:SF154">
    <property type="entry name" value="TUBULIN POLYGLUTAMYLASE TTLL11"/>
    <property type="match status" value="1"/>
</dbReference>
<dbReference type="EMBL" id="CAJNOL010001738">
    <property type="protein sequence ID" value="CAF1412229.1"/>
    <property type="molecule type" value="Genomic_DNA"/>
</dbReference>
<keyword evidence="5" id="KW-1185">Reference proteome</keyword>
<dbReference type="PROSITE" id="PS51221">
    <property type="entry name" value="TTL"/>
    <property type="match status" value="1"/>
</dbReference>
<dbReference type="SUPFAM" id="SSF56059">
    <property type="entry name" value="Glutathione synthetase ATP-binding domain-like"/>
    <property type="match status" value="1"/>
</dbReference>
<dbReference type="InterPro" id="IPR011992">
    <property type="entry name" value="EF-hand-dom_pair"/>
</dbReference>
<dbReference type="GO" id="GO:0005524">
    <property type="term" value="F:ATP binding"/>
    <property type="evidence" value="ECO:0007669"/>
    <property type="project" value="UniProtKB-KW"/>
</dbReference>
<evidence type="ECO:0000256" key="2">
    <source>
        <dbReference type="ARBA" id="ARBA00022741"/>
    </source>
</evidence>